<sequence>MREKRRLFFKGGVQAEITGLGRERFFNIAARRELFVTGIGTDRDGHVLFWTTGEDYKKMKPAARKAGVRLFLRKKYGLPFFLFRNRKRKPLAAGFICFFLLLYGLSFFIWDISFEGNLRFTDQTLLHYMETLPVACGMRKSAVSCEELEESLRNQFAEITWVSAEIKGTRLTVRIKENEAMLSPVEPDRTPCDLTAEKDGVIERCVVRNGLLKVRAGDPVAAGDLLVAGTIPIYDDSENLVSSHEIRADAEVYARTVYETEKKLPLTYEVKSRTGRVRRGAFFSIFGRTFYFLMPAYGDASWEFFMEERQLRLFEDFCLPVYGGLVTALEYVPYERAYTKEEVSAEKDRYMEEYMEKLQEKGIQILANDGKIEKGESGWKIQGTVTVIEDIAGPVPIPEKHEENQTVNEFN</sequence>
<dbReference type="Proteomes" id="UP000647491">
    <property type="component" value="Unassembled WGS sequence"/>
</dbReference>
<evidence type="ECO:0000313" key="3">
    <source>
        <dbReference type="Proteomes" id="UP000647491"/>
    </source>
</evidence>
<dbReference type="InterPro" id="IPR010690">
    <property type="entry name" value="YqfD"/>
</dbReference>
<dbReference type="RefSeq" id="WP_158356905.1">
    <property type="nucleotide sequence ID" value="NZ_JACRTJ010000009.1"/>
</dbReference>
<dbReference type="Pfam" id="PF06898">
    <property type="entry name" value="YqfD"/>
    <property type="match status" value="1"/>
</dbReference>
<evidence type="ECO:0000256" key="1">
    <source>
        <dbReference type="SAM" id="Phobius"/>
    </source>
</evidence>
<comment type="caution">
    <text evidence="2">The sequence shown here is derived from an EMBL/GenBank/DDBJ whole genome shotgun (WGS) entry which is preliminary data.</text>
</comment>
<keyword evidence="1" id="KW-1133">Transmembrane helix</keyword>
<feature type="transmembrane region" description="Helical" evidence="1">
    <location>
        <begin position="91"/>
        <end position="110"/>
    </location>
</feature>
<reference evidence="2 3" key="1">
    <citation type="submission" date="2020-08" db="EMBL/GenBank/DDBJ databases">
        <title>Genome public.</title>
        <authorList>
            <person name="Liu C."/>
            <person name="Sun Q."/>
        </authorList>
    </citation>
    <scope>NUCLEOTIDE SEQUENCE [LARGE SCALE GENOMIC DNA]</scope>
    <source>
        <strain evidence="2 3">BX10</strain>
    </source>
</reference>
<dbReference type="EMBL" id="JACRTJ010000009">
    <property type="protein sequence ID" value="MBC8598380.1"/>
    <property type="molecule type" value="Genomic_DNA"/>
</dbReference>
<name>A0ABR7NQJ5_9FIRM</name>
<keyword evidence="1" id="KW-0812">Transmembrane</keyword>
<protein>
    <submittedName>
        <fullName evidence="2">Sporulation protein YqfD</fullName>
    </submittedName>
</protein>
<accession>A0ABR7NQJ5</accession>
<organism evidence="2 3">
    <name type="scientific">Enterocloster hominis</name>
    <name type="common">ex Liu et al. 2021</name>
    <dbReference type="NCBI Taxonomy" id="2763663"/>
    <lineage>
        <taxon>Bacteria</taxon>
        <taxon>Bacillati</taxon>
        <taxon>Bacillota</taxon>
        <taxon>Clostridia</taxon>
        <taxon>Lachnospirales</taxon>
        <taxon>Lachnospiraceae</taxon>
        <taxon>Enterocloster</taxon>
    </lineage>
</organism>
<evidence type="ECO:0000313" key="2">
    <source>
        <dbReference type="EMBL" id="MBC8598380.1"/>
    </source>
</evidence>
<gene>
    <name evidence="2" type="ORF">H8708_03900</name>
</gene>
<keyword evidence="3" id="KW-1185">Reference proteome</keyword>
<proteinExistence type="predicted"/>
<keyword evidence="1" id="KW-0472">Membrane</keyword>